<name>A0A132A785_SARSC</name>
<sequence length="79" mass="9170">MQKIIDKKTIDPNKIKKLISQINGTNSIVINLRFYRKIVKQHKHIVTISTTTTTTTYDNNNNNNNHFGECYVNSAELYN</sequence>
<reference evidence="1 2" key="1">
    <citation type="journal article" date="2015" name="Parasit. Vectors">
        <title>Draft genome of the scabies mite.</title>
        <authorList>
            <person name="Rider S.D.Jr."/>
            <person name="Morgan M.S."/>
            <person name="Arlian L.G."/>
        </authorList>
    </citation>
    <scope>NUCLEOTIDE SEQUENCE [LARGE SCALE GENOMIC DNA]</scope>
    <source>
        <strain evidence="1">Arlian Lab</strain>
    </source>
</reference>
<gene>
    <name evidence="1" type="ORF">QR98_0052660</name>
</gene>
<accession>A0A132A785</accession>
<evidence type="ECO:0000313" key="1">
    <source>
        <dbReference type="EMBL" id="KPM06787.1"/>
    </source>
</evidence>
<dbReference type="Proteomes" id="UP000616769">
    <property type="component" value="Unassembled WGS sequence"/>
</dbReference>
<evidence type="ECO:0000313" key="2">
    <source>
        <dbReference type="Proteomes" id="UP000616769"/>
    </source>
</evidence>
<dbReference type="VEuPathDB" id="VectorBase:SSCA009014"/>
<comment type="caution">
    <text evidence="1">The sequence shown here is derived from an EMBL/GenBank/DDBJ whole genome shotgun (WGS) entry which is preliminary data.</text>
</comment>
<dbReference type="AlphaFoldDB" id="A0A132A785"/>
<dbReference type="EMBL" id="JXLN01011110">
    <property type="protein sequence ID" value="KPM06787.1"/>
    <property type="molecule type" value="Genomic_DNA"/>
</dbReference>
<protein>
    <submittedName>
        <fullName evidence="1">Uncharacterized protein</fullName>
    </submittedName>
</protein>
<organism evidence="1 2">
    <name type="scientific">Sarcoptes scabiei</name>
    <name type="common">Itch mite</name>
    <name type="synonym">Acarus scabiei</name>
    <dbReference type="NCBI Taxonomy" id="52283"/>
    <lineage>
        <taxon>Eukaryota</taxon>
        <taxon>Metazoa</taxon>
        <taxon>Ecdysozoa</taxon>
        <taxon>Arthropoda</taxon>
        <taxon>Chelicerata</taxon>
        <taxon>Arachnida</taxon>
        <taxon>Acari</taxon>
        <taxon>Acariformes</taxon>
        <taxon>Sarcoptiformes</taxon>
        <taxon>Astigmata</taxon>
        <taxon>Psoroptidia</taxon>
        <taxon>Sarcoptoidea</taxon>
        <taxon>Sarcoptidae</taxon>
        <taxon>Sarcoptinae</taxon>
        <taxon>Sarcoptes</taxon>
    </lineage>
</organism>
<proteinExistence type="predicted"/>